<reference evidence="1" key="1">
    <citation type="submission" date="2022-04" db="EMBL/GenBank/DDBJ databases">
        <title>Genome of the entomopathogenic fungus Entomophthora muscae.</title>
        <authorList>
            <person name="Elya C."/>
            <person name="Lovett B.R."/>
            <person name="Lee E."/>
            <person name="Macias A.M."/>
            <person name="Hajek A.E."/>
            <person name="De Bivort B.L."/>
            <person name="Kasson M.T."/>
            <person name="De Fine Licht H.H."/>
            <person name="Stajich J.E."/>
        </authorList>
    </citation>
    <scope>NUCLEOTIDE SEQUENCE</scope>
    <source>
        <strain evidence="1">Berkeley</strain>
    </source>
</reference>
<gene>
    <name evidence="1" type="ORF">DSO57_1014458</name>
</gene>
<proteinExistence type="predicted"/>
<comment type="caution">
    <text evidence="1">The sequence shown here is derived from an EMBL/GenBank/DDBJ whole genome shotgun (WGS) entry which is preliminary data.</text>
</comment>
<accession>A0ACC2S7R3</accession>
<dbReference type="Proteomes" id="UP001165960">
    <property type="component" value="Unassembled WGS sequence"/>
</dbReference>
<evidence type="ECO:0000313" key="2">
    <source>
        <dbReference type="Proteomes" id="UP001165960"/>
    </source>
</evidence>
<organism evidence="1 2">
    <name type="scientific">Entomophthora muscae</name>
    <dbReference type="NCBI Taxonomy" id="34485"/>
    <lineage>
        <taxon>Eukaryota</taxon>
        <taxon>Fungi</taxon>
        <taxon>Fungi incertae sedis</taxon>
        <taxon>Zoopagomycota</taxon>
        <taxon>Entomophthoromycotina</taxon>
        <taxon>Entomophthoromycetes</taxon>
        <taxon>Entomophthorales</taxon>
        <taxon>Entomophthoraceae</taxon>
        <taxon>Entomophthora</taxon>
    </lineage>
</organism>
<name>A0ACC2S7R3_9FUNG</name>
<protein>
    <submittedName>
        <fullName evidence="1">Uncharacterized protein</fullName>
    </submittedName>
</protein>
<keyword evidence="2" id="KW-1185">Reference proteome</keyword>
<dbReference type="EMBL" id="QTSX02005735">
    <property type="protein sequence ID" value="KAJ9058232.1"/>
    <property type="molecule type" value="Genomic_DNA"/>
</dbReference>
<sequence length="403" mass="43978">MFMMSLTSKSNAKPSDAPPSPRAEGLIGARPPAREKEPTSPKAEIIEPRLPISSKDTRQESDEEVTENKYPSANEEEPSVQEAKDGDSVQQADQLSDDDGSIKPSEKSNDDIELNPTAKEKDLPEPKKMESPPTSRSTSSEPNLTEDVDSVAQGKSAPMLFDLLVVEPESFDKIATPYTTGDSLPEQPIQGSQDELEKVERASQGLTPSADTETQPSEKTPLQTRLSRNDQNRNISLTSEFISGPKGKKPPTRKARAIVGDSKPLTQSEILEKAVQKEKDSAPAKSPPSSTKPTSLPPKPVLARLNSFKDPNEPTSPGTTGRPVGRLSKSPFVEQLEAAAVPAPMFGGGTIQERLKTFVREELEKVREEFRLQLEEERNARIQLQEELDALKSQFASATLNSS</sequence>
<evidence type="ECO:0000313" key="1">
    <source>
        <dbReference type="EMBL" id="KAJ9058232.1"/>
    </source>
</evidence>